<keyword evidence="9" id="KW-0804">Transcription</keyword>
<dbReference type="GO" id="GO:0046914">
    <property type="term" value="F:transition metal ion binding"/>
    <property type="evidence" value="ECO:0007669"/>
    <property type="project" value="InterPro"/>
</dbReference>
<dbReference type="EMBL" id="UFTA01000002">
    <property type="protein sequence ID" value="SUU93007.1"/>
    <property type="molecule type" value="Genomic_DNA"/>
</dbReference>
<reference evidence="14 16" key="2">
    <citation type="submission" date="2018-06" db="EMBL/GenBank/DDBJ databases">
        <authorList>
            <consortium name="Pathogen Informatics"/>
            <person name="Doyle S."/>
        </authorList>
    </citation>
    <scope>NUCLEOTIDE SEQUENCE [LARGE SCALE GENOMIC DNA]</scope>
    <source>
        <strain evidence="14 16">NCTC9810</strain>
    </source>
</reference>
<evidence type="ECO:0000256" key="9">
    <source>
        <dbReference type="ARBA" id="ARBA00023163"/>
    </source>
</evidence>
<feature type="domain" description="HTH dtxR-type" evidence="12">
    <location>
        <begin position="1"/>
        <end position="63"/>
    </location>
</feature>
<evidence type="ECO:0000256" key="8">
    <source>
        <dbReference type="ARBA" id="ARBA00023159"/>
    </source>
</evidence>
<evidence type="ECO:0000313" key="13">
    <source>
        <dbReference type="EMBL" id="PKZ17344.1"/>
    </source>
</evidence>
<dbReference type="InterPro" id="IPR036388">
    <property type="entry name" value="WH-like_DNA-bd_sf"/>
</dbReference>
<dbReference type="InterPro" id="IPR007167">
    <property type="entry name" value="Fe-transptr_FeoA-like"/>
</dbReference>
<reference evidence="13 15" key="1">
    <citation type="submission" date="2017-12" db="EMBL/GenBank/DDBJ databases">
        <title>Phylogenetic diversity of female urinary microbiome.</title>
        <authorList>
            <person name="Thomas-White K."/>
            <person name="Wolfe A.J."/>
        </authorList>
    </citation>
    <scope>NUCLEOTIDE SEQUENCE [LARGE SCALE GENOMIC DNA]</scope>
    <source>
        <strain evidence="13 15">UMB0119</strain>
    </source>
</reference>
<evidence type="ECO:0000256" key="1">
    <source>
        <dbReference type="ARBA" id="ARBA00004496"/>
    </source>
</evidence>
<dbReference type="Pfam" id="PF02742">
    <property type="entry name" value="Fe_dep_repr_C"/>
    <property type="match status" value="1"/>
</dbReference>
<keyword evidence="7" id="KW-0238">DNA-binding</keyword>
<dbReference type="PANTHER" id="PTHR33238">
    <property type="entry name" value="IRON (METAL) DEPENDENT REPRESSOR, DTXR FAMILY"/>
    <property type="match status" value="1"/>
</dbReference>
<evidence type="ECO:0000256" key="6">
    <source>
        <dbReference type="ARBA" id="ARBA00023015"/>
    </source>
</evidence>
<comment type="similarity">
    <text evidence="2">Belongs to the DtxR/MntR family.</text>
</comment>
<dbReference type="InterPro" id="IPR050536">
    <property type="entry name" value="DtxR_MntR_Metal-Reg"/>
</dbReference>
<keyword evidence="15" id="KW-1185">Reference proteome</keyword>
<evidence type="ECO:0000256" key="11">
    <source>
        <dbReference type="ARBA" id="ARBA00032593"/>
    </source>
</evidence>
<dbReference type="GO" id="GO:0005737">
    <property type="term" value="C:cytoplasm"/>
    <property type="evidence" value="ECO:0007669"/>
    <property type="project" value="UniProtKB-SubCell"/>
</dbReference>
<keyword evidence="10" id="KW-0464">Manganese</keyword>
<dbReference type="AlphaFoldDB" id="A0A2I1MB36"/>
<keyword evidence="8" id="KW-0010">Activator</keyword>
<dbReference type="InterPro" id="IPR022687">
    <property type="entry name" value="HTH_DTXR"/>
</dbReference>
<comment type="subcellular location">
    <subcellularLocation>
        <location evidence="1">Cytoplasm</location>
    </subcellularLocation>
</comment>
<evidence type="ECO:0000256" key="7">
    <source>
        <dbReference type="ARBA" id="ARBA00023125"/>
    </source>
</evidence>
<dbReference type="InterPro" id="IPR038157">
    <property type="entry name" value="FeoA_core_dom"/>
</dbReference>
<evidence type="ECO:0000313" key="16">
    <source>
        <dbReference type="Proteomes" id="UP000255124"/>
    </source>
</evidence>
<keyword evidence="5" id="KW-0678">Repressor</keyword>
<dbReference type="EMBL" id="PKGS01000001">
    <property type="protein sequence ID" value="PKZ17344.1"/>
    <property type="molecule type" value="Genomic_DNA"/>
</dbReference>
<dbReference type="OrthoDB" id="9791355at2"/>
<name>A0A2I1MB36_9FIRM</name>
<accession>A0A2I1MB36</accession>
<dbReference type="RefSeq" id="WP_101539505.1">
    <property type="nucleotide sequence ID" value="NZ_PKGS01000001.1"/>
</dbReference>
<evidence type="ECO:0000256" key="10">
    <source>
        <dbReference type="ARBA" id="ARBA00023211"/>
    </source>
</evidence>
<evidence type="ECO:0000256" key="4">
    <source>
        <dbReference type="ARBA" id="ARBA00022490"/>
    </source>
</evidence>
<dbReference type="GO" id="GO:0046983">
    <property type="term" value="F:protein dimerization activity"/>
    <property type="evidence" value="ECO:0007669"/>
    <property type="project" value="InterPro"/>
</dbReference>
<dbReference type="Proteomes" id="UP000255124">
    <property type="component" value="Unassembled WGS sequence"/>
</dbReference>
<protein>
    <recommendedName>
        <fullName evidence="11">Manganese transport regulator</fullName>
    </recommendedName>
</protein>
<dbReference type="InterPro" id="IPR022689">
    <property type="entry name" value="Iron_dep_repressor"/>
</dbReference>
<sequence>MATTNPQKDEYLITIFKLMGEGEKVTNKSISTHLGLAPSSVTEMLKKLKKDGLVTNKKDNTLTEEGIKYTKKLLSKHRLWEYFLEKELKFSRKEVHPIASSLQSVTNEDLLNKLNAYLGYPDYCPHGSIIFINNEETSKDFIKMSQATPGRAYIIRRIRDDNELLTYCENMKISIGDKIKFLDFDSFDDTAIINYGKEEKRISPKACKDIYLKEIE</sequence>
<dbReference type="InterPro" id="IPR036390">
    <property type="entry name" value="WH_DNA-bd_sf"/>
</dbReference>
<evidence type="ECO:0000313" key="15">
    <source>
        <dbReference type="Proteomes" id="UP000234335"/>
    </source>
</evidence>
<dbReference type="SMART" id="SM00529">
    <property type="entry name" value="HTH_DTXR"/>
    <property type="match status" value="1"/>
</dbReference>
<comment type="subunit">
    <text evidence="3">Homodimer.</text>
</comment>
<dbReference type="PANTHER" id="PTHR33238:SF11">
    <property type="entry name" value="TRANSCRIPTIONAL REGULATOR MNTR"/>
    <property type="match status" value="1"/>
</dbReference>
<gene>
    <name evidence="14" type="primary">ideR</name>
    <name evidence="13" type="ORF">CYJ34_01150</name>
    <name evidence="14" type="ORF">NCTC9810_01357</name>
</gene>
<evidence type="ECO:0000259" key="12">
    <source>
        <dbReference type="PROSITE" id="PS50944"/>
    </source>
</evidence>
<dbReference type="PROSITE" id="PS50944">
    <property type="entry name" value="HTH_DTXR"/>
    <property type="match status" value="1"/>
</dbReference>
<evidence type="ECO:0000256" key="3">
    <source>
        <dbReference type="ARBA" id="ARBA00011738"/>
    </source>
</evidence>
<dbReference type="Gene3D" id="1.10.10.10">
    <property type="entry name" value="Winged helix-like DNA-binding domain superfamily/Winged helix DNA-binding domain"/>
    <property type="match status" value="1"/>
</dbReference>
<dbReference type="InterPro" id="IPR036421">
    <property type="entry name" value="Fe_dep_repressor_sf"/>
</dbReference>
<dbReference type="Gene3D" id="2.30.30.90">
    <property type="match status" value="1"/>
</dbReference>
<dbReference type="GO" id="GO:0003677">
    <property type="term" value="F:DNA binding"/>
    <property type="evidence" value="ECO:0007669"/>
    <property type="project" value="UniProtKB-KW"/>
</dbReference>
<dbReference type="Proteomes" id="UP000234335">
    <property type="component" value="Unassembled WGS sequence"/>
</dbReference>
<organism evidence="13 15">
    <name type="scientific">Anaerococcus octavius</name>
    <dbReference type="NCBI Taxonomy" id="54007"/>
    <lineage>
        <taxon>Bacteria</taxon>
        <taxon>Bacillati</taxon>
        <taxon>Bacillota</taxon>
        <taxon>Tissierellia</taxon>
        <taxon>Tissierellales</taxon>
        <taxon>Peptoniphilaceae</taxon>
        <taxon>Anaerococcus</taxon>
    </lineage>
</organism>
<dbReference type="SUPFAM" id="SSF46785">
    <property type="entry name" value="Winged helix' DNA-binding domain"/>
    <property type="match status" value="1"/>
</dbReference>
<keyword evidence="4" id="KW-0963">Cytoplasm</keyword>
<dbReference type="GO" id="GO:0003700">
    <property type="term" value="F:DNA-binding transcription factor activity"/>
    <property type="evidence" value="ECO:0007669"/>
    <property type="project" value="InterPro"/>
</dbReference>
<evidence type="ECO:0000256" key="2">
    <source>
        <dbReference type="ARBA" id="ARBA00007871"/>
    </source>
</evidence>
<dbReference type="InterPro" id="IPR001367">
    <property type="entry name" value="Fe_dep_repressor"/>
</dbReference>
<keyword evidence="6" id="KW-0805">Transcription regulation</keyword>
<dbReference type="SUPFAM" id="SSF47979">
    <property type="entry name" value="Iron-dependent repressor protein, dimerization domain"/>
    <property type="match status" value="1"/>
</dbReference>
<evidence type="ECO:0000313" key="14">
    <source>
        <dbReference type="EMBL" id="SUU93007.1"/>
    </source>
</evidence>
<dbReference type="Pfam" id="PF04023">
    <property type="entry name" value="FeoA"/>
    <property type="match status" value="1"/>
</dbReference>
<evidence type="ECO:0000256" key="5">
    <source>
        <dbReference type="ARBA" id="ARBA00022491"/>
    </source>
</evidence>
<dbReference type="Pfam" id="PF01325">
    <property type="entry name" value="Fe_dep_repress"/>
    <property type="match status" value="1"/>
</dbReference>
<proteinExistence type="inferred from homology"/>